<dbReference type="Gene3D" id="1.10.287.130">
    <property type="match status" value="1"/>
</dbReference>
<dbReference type="PANTHER" id="PTHR45436">
    <property type="entry name" value="SENSOR HISTIDINE KINASE YKOH"/>
    <property type="match status" value="1"/>
</dbReference>
<dbReference type="InterPro" id="IPR050428">
    <property type="entry name" value="TCS_sensor_his_kinase"/>
</dbReference>
<evidence type="ECO:0000256" key="9">
    <source>
        <dbReference type="ARBA" id="ARBA00023012"/>
    </source>
</evidence>
<keyword evidence="15" id="KW-1185">Reference proteome</keyword>
<evidence type="ECO:0000256" key="7">
    <source>
        <dbReference type="ARBA" id="ARBA00022777"/>
    </source>
</evidence>
<feature type="transmembrane region" description="Helical" evidence="11">
    <location>
        <begin position="59"/>
        <end position="82"/>
    </location>
</feature>
<keyword evidence="8 11" id="KW-1133">Transmembrane helix</keyword>
<evidence type="ECO:0000256" key="10">
    <source>
        <dbReference type="ARBA" id="ARBA00023136"/>
    </source>
</evidence>
<feature type="transmembrane region" description="Helical" evidence="11">
    <location>
        <begin position="196"/>
        <end position="224"/>
    </location>
</feature>
<feature type="domain" description="Histidine kinase" evidence="12">
    <location>
        <begin position="282"/>
        <end position="494"/>
    </location>
</feature>
<dbReference type="CDD" id="cd00075">
    <property type="entry name" value="HATPase"/>
    <property type="match status" value="1"/>
</dbReference>
<dbReference type="PROSITE" id="PS51257">
    <property type="entry name" value="PROKAR_LIPOPROTEIN"/>
    <property type="match status" value="1"/>
</dbReference>
<sequence length="501" mass="53762">MREPGRPVWATRPVWASGLAATLVVGCAVAWLQYADRAAGPRSTWPAVFINDDRVGPQIAWITTWGTWLGALYVAVVCLLAGKGGPWWVRLRGAAVAAVVTACLYTAYGLWLVRENEYFKVDVAEKAFRWAVACVGPSAGLITAAAVAAAMGRGGARISFRGRVALTAAGATGVLFFAAVRTFQTLNDAHDTLDKVYWIAVTTGVPLTALLTGFLVHVMVARALRPVEAIRRELADITGQSLDRRVPVPPTDDVIADLARTTNATLDRVEAAATRQREFTADAAHELRSPLAALRAQLESSLRHPESVDDWREVVREATTDVVRLQRLADDLLLLASHGSVPPVREPVDLSALAEDLVREHQHLPEAAALTLHCEAPAPAVLPGHPGHLDRLLRNLLTNACRHARTKVTVTVLGSATELTLSVRDDGPGIPPADRARVFDRFTRLDATRTRTTGGAGLGLPIARDLATTHGGTLTIEDPGERGALLVARFPADGQPARRPS</sequence>
<dbReference type="InterPro" id="IPR003660">
    <property type="entry name" value="HAMP_dom"/>
</dbReference>
<comment type="caution">
    <text evidence="14">The sequence shown here is derived from an EMBL/GenBank/DDBJ whole genome shotgun (WGS) entry which is preliminary data.</text>
</comment>
<dbReference type="Pfam" id="PF02518">
    <property type="entry name" value="HATPase_c"/>
    <property type="match status" value="1"/>
</dbReference>
<evidence type="ECO:0000256" key="8">
    <source>
        <dbReference type="ARBA" id="ARBA00022989"/>
    </source>
</evidence>
<dbReference type="SUPFAM" id="SSF47384">
    <property type="entry name" value="Homodimeric domain of signal transducing histidine kinase"/>
    <property type="match status" value="1"/>
</dbReference>
<protein>
    <recommendedName>
        <fullName evidence="3">histidine kinase</fullName>
        <ecNumber evidence="3">2.7.13.3</ecNumber>
    </recommendedName>
</protein>
<comment type="catalytic activity">
    <reaction evidence="1">
        <text>ATP + protein L-histidine = ADP + protein N-phospho-L-histidine.</text>
        <dbReference type="EC" id="2.7.13.3"/>
    </reaction>
</comment>
<dbReference type="RefSeq" id="WP_319008570.1">
    <property type="nucleotide sequence ID" value="NZ_JAWJZF010000281.1"/>
</dbReference>
<keyword evidence="10 11" id="KW-0472">Membrane</keyword>
<dbReference type="InterPro" id="IPR004358">
    <property type="entry name" value="Sig_transdc_His_kin-like_C"/>
</dbReference>
<comment type="subcellular location">
    <subcellularLocation>
        <location evidence="2">Cell membrane</location>
    </subcellularLocation>
</comment>
<dbReference type="PANTHER" id="PTHR45436:SF5">
    <property type="entry name" value="SENSOR HISTIDINE KINASE TRCS"/>
    <property type="match status" value="1"/>
</dbReference>
<dbReference type="SUPFAM" id="SSF55874">
    <property type="entry name" value="ATPase domain of HSP90 chaperone/DNA topoisomerase II/histidine kinase"/>
    <property type="match status" value="1"/>
</dbReference>
<dbReference type="InterPro" id="IPR003661">
    <property type="entry name" value="HisK_dim/P_dom"/>
</dbReference>
<dbReference type="EC" id="2.7.13.3" evidence="3"/>
<dbReference type="PRINTS" id="PR00344">
    <property type="entry name" value="BCTRLSENSOR"/>
</dbReference>
<dbReference type="GO" id="GO:0016301">
    <property type="term" value="F:kinase activity"/>
    <property type="evidence" value="ECO:0007669"/>
    <property type="project" value="UniProtKB-KW"/>
</dbReference>
<dbReference type="Pfam" id="PF00512">
    <property type="entry name" value="HisKA"/>
    <property type="match status" value="1"/>
</dbReference>
<dbReference type="SMART" id="SM00304">
    <property type="entry name" value="HAMP"/>
    <property type="match status" value="1"/>
</dbReference>
<proteinExistence type="predicted"/>
<evidence type="ECO:0000256" key="2">
    <source>
        <dbReference type="ARBA" id="ARBA00004236"/>
    </source>
</evidence>
<dbReference type="PROSITE" id="PS50885">
    <property type="entry name" value="HAMP"/>
    <property type="match status" value="1"/>
</dbReference>
<evidence type="ECO:0000256" key="5">
    <source>
        <dbReference type="ARBA" id="ARBA00022679"/>
    </source>
</evidence>
<evidence type="ECO:0000259" key="13">
    <source>
        <dbReference type="PROSITE" id="PS50885"/>
    </source>
</evidence>
<evidence type="ECO:0000256" key="4">
    <source>
        <dbReference type="ARBA" id="ARBA00022553"/>
    </source>
</evidence>
<keyword evidence="9" id="KW-0902">Two-component regulatory system</keyword>
<dbReference type="InterPro" id="IPR036097">
    <property type="entry name" value="HisK_dim/P_sf"/>
</dbReference>
<evidence type="ECO:0000313" key="14">
    <source>
        <dbReference type="EMBL" id="MDX2292044.1"/>
    </source>
</evidence>
<feature type="transmembrane region" description="Helical" evidence="11">
    <location>
        <begin position="12"/>
        <end position="34"/>
    </location>
</feature>
<evidence type="ECO:0000256" key="6">
    <source>
        <dbReference type="ARBA" id="ARBA00022692"/>
    </source>
</evidence>
<dbReference type="SMART" id="SM00387">
    <property type="entry name" value="HATPase_c"/>
    <property type="match status" value="1"/>
</dbReference>
<keyword evidence="5" id="KW-0808">Transferase</keyword>
<organism evidence="14 15">
    <name type="scientific">Streptomyces roseolus</name>
    <dbReference type="NCBI Taxonomy" id="67358"/>
    <lineage>
        <taxon>Bacteria</taxon>
        <taxon>Bacillati</taxon>
        <taxon>Actinomycetota</taxon>
        <taxon>Actinomycetes</taxon>
        <taxon>Kitasatosporales</taxon>
        <taxon>Streptomycetaceae</taxon>
        <taxon>Streptomyces</taxon>
    </lineage>
</organism>
<dbReference type="InterPro" id="IPR036890">
    <property type="entry name" value="HATPase_C_sf"/>
</dbReference>
<keyword evidence="4" id="KW-0597">Phosphoprotein</keyword>
<dbReference type="InterPro" id="IPR005467">
    <property type="entry name" value="His_kinase_dom"/>
</dbReference>
<feature type="transmembrane region" description="Helical" evidence="11">
    <location>
        <begin position="128"/>
        <end position="152"/>
    </location>
</feature>
<dbReference type="EMBL" id="JAWJZF010000281">
    <property type="protein sequence ID" value="MDX2292044.1"/>
    <property type="molecule type" value="Genomic_DNA"/>
</dbReference>
<accession>A0ABU4K2R0</accession>
<name>A0ABU4K2R0_9ACTN</name>
<evidence type="ECO:0000256" key="3">
    <source>
        <dbReference type="ARBA" id="ARBA00012438"/>
    </source>
</evidence>
<evidence type="ECO:0000259" key="12">
    <source>
        <dbReference type="PROSITE" id="PS50109"/>
    </source>
</evidence>
<dbReference type="InterPro" id="IPR003594">
    <property type="entry name" value="HATPase_dom"/>
</dbReference>
<dbReference type="Proteomes" id="UP001278571">
    <property type="component" value="Unassembled WGS sequence"/>
</dbReference>
<dbReference type="PROSITE" id="PS50109">
    <property type="entry name" value="HIS_KIN"/>
    <property type="match status" value="1"/>
</dbReference>
<keyword evidence="6 11" id="KW-0812">Transmembrane</keyword>
<feature type="transmembrane region" description="Helical" evidence="11">
    <location>
        <begin position="94"/>
        <end position="113"/>
    </location>
</feature>
<gene>
    <name evidence="14" type="ORF">R2363_07655</name>
</gene>
<dbReference type="SMART" id="SM00388">
    <property type="entry name" value="HisKA"/>
    <property type="match status" value="1"/>
</dbReference>
<feature type="transmembrane region" description="Helical" evidence="11">
    <location>
        <begin position="164"/>
        <end position="184"/>
    </location>
</feature>
<evidence type="ECO:0000313" key="15">
    <source>
        <dbReference type="Proteomes" id="UP001278571"/>
    </source>
</evidence>
<dbReference type="CDD" id="cd00082">
    <property type="entry name" value="HisKA"/>
    <property type="match status" value="1"/>
</dbReference>
<reference evidence="14 15" key="1">
    <citation type="submission" date="2023-10" db="EMBL/GenBank/DDBJ databases">
        <authorList>
            <person name="Wang X.X."/>
        </authorList>
    </citation>
    <scope>NUCLEOTIDE SEQUENCE [LARGE SCALE GENOMIC DNA]</scope>
    <source>
        <strain evidence="14 15">NBRC 12816</strain>
    </source>
</reference>
<feature type="domain" description="HAMP" evidence="13">
    <location>
        <begin position="221"/>
        <end position="274"/>
    </location>
</feature>
<evidence type="ECO:0000256" key="1">
    <source>
        <dbReference type="ARBA" id="ARBA00000085"/>
    </source>
</evidence>
<dbReference type="Gene3D" id="3.30.565.10">
    <property type="entry name" value="Histidine kinase-like ATPase, C-terminal domain"/>
    <property type="match status" value="1"/>
</dbReference>
<evidence type="ECO:0000256" key="11">
    <source>
        <dbReference type="SAM" id="Phobius"/>
    </source>
</evidence>
<keyword evidence="7 14" id="KW-0418">Kinase</keyword>